<name>L0DW43_THIND</name>
<proteinExistence type="predicted"/>
<dbReference type="KEGG" id="tni:TVNIR_2158"/>
<protein>
    <submittedName>
        <fullName evidence="1">Uncharacterized protein</fullName>
    </submittedName>
</protein>
<sequence>MNVVPRRDPDSRLRRLSPGMSITMDVDPRALYVPAGLALSAGKRYRLAAHGKWRDGAITCGPEGLGVRLADSL</sequence>
<dbReference type="HOGENOM" id="CLU_2703676_0_0_6"/>
<dbReference type="PATRIC" id="fig|1255043.3.peg.2176"/>
<dbReference type="EMBL" id="CP003989">
    <property type="protein sequence ID" value="AGA33814.1"/>
    <property type="molecule type" value="Genomic_DNA"/>
</dbReference>
<accession>L0DW43</accession>
<evidence type="ECO:0000313" key="2">
    <source>
        <dbReference type="Proteomes" id="UP000010809"/>
    </source>
</evidence>
<dbReference type="OrthoDB" id="4378831at2"/>
<reference evidence="1" key="1">
    <citation type="submission" date="2015-12" db="EMBL/GenBank/DDBJ databases">
        <authorList>
            <person name="Tikhonova T.V."/>
            <person name="Pavlov A.R."/>
            <person name="Beletsky A.V."/>
            <person name="Mardanov A.V."/>
            <person name="Sorokin D.Y."/>
            <person name="Ravin N.V."/>
            <person name="Popov V.O."/>
        </authorList>
    </citation>
    <scope>NUCLEOTIDE SEQUENCE</scope>
    <source>
        <strain evidence="1">DSM 14787</strain>
    </source>
</reference>
<organism evidence="1 2">
    <name type="scientific">Thioalkalivibrio nitratireducens (strain DSM 14787 / UNIQEM 213 / ALEN2)</name>
    <dbReference type="NCBI Taxonomy" id="1255043"/>
    <lineage>
        <taxon>Bacteria</taxon>
        <taxon>Pseudomonadati</taxon>
        <taxon>Pseudomonadota</taxon>
        <taxon>Gammaproteobacteria</taxon>
        <taxon>Chromatiales</taxon>
        <taxon>Ectothiorhodospiraceae</taxon>
        <taxon>Thioalkalivibrio</taxon>
    </lineage>
</organism>
<dbReference type="Proteomes" id="UP000010809">
    <property type="component" value="Chromosome"/>
</dbReference>
<dbReference type="RefSeq" id="WP_015258937.1">
    <property type="nucleotide sequence ID" value="NC_019902.2"/>
</dbReference>
<dbReference type="AlphaFoldDB" id="L0DW43"/>
<gene>
    <name evidence="1" type="ordered locus">TVNIR_2158</name>
</gene>
<keyword evidence="2" id="KW-1185">Reference proteome</keyword>
<evidence type="ECO:0000313" key="1">
    <source>
        <dbReference type="EMBL" id="AGA33814.1"/>
    </source>
</evidence>